<dbReference type="GO" id="GO:0005524">
    <property type="term" value="F:ATP binding"/>
    <property type="evidence" value="ECO:0007669"/>
    <property type="project" value="UniProtKB-KW"/>
</dbReference>
<dbReference type="GO" id="GO:0035999">
    <property type="term" value="P:tetrahydrofolate interconversion"/>
    <property type="evidence" value="ECO:0007669"/>
    <property type="project" value="TreeGrafter"/>
</dbReference>
<dbReference type="PANTHER" id="PTHR23407">
    <property type="entry name" value="ATPASE INHIBITOR/5-FORMYLTETRAHYDROFOLATE CYCLO-LIGASE"/>
    <property type="match status" value="1"/>
</dbReference>
<proteinExistence type="inferred from homology"/>
<dbReference type="PANTHER" id="PTHR23407:SF1">
    <property type="entry name" value="5-FORMYLTETRAHYDROFOLATE CYCLO-LIGASE"/>
    <property type="match status" value="1"/>
</dbReference>
<organism evidence="7 8">
    <name type="scientific">Skeletonema marinoi</name>
    <dbReference type="NCBI Taxonomy" id="267567"/>
    <lineage>
        <taxon>Eukaryota</taxon>
        <taxon>Sar</taxon>
        <taxon>Stramenopiles</taxon>
        <taxon>Ochrophyta</taxon>
        <taxon>Bacillariophyta</taxon>
        <taxon>Coscinodiscophyceae</taxon>
        <taxon>Thalassiosirophycidae</taxon>
        <taxon>Thalassiosirales</taxon>
        <taxon>Skeletonemataceae</taxon>
        <taxon>Skeletonema</taxon>
        <taxon>Skeletonema marinoi-dohrnii complex</taxon>
    </lineage>
</organism>
<accession>A0AAD8YHB3</accession>
<dbReference type="Gene3D" id="3.40.50.10420">
    <property type="entry name" value="NagB/RpiA/CoA transferase-like"/>
    <property type="match status" value="1"/>
</dbReference>
<dbReference type="GO" id="GO:0005739">
    <property type="term" value="C:mitochondrion"/>
    <property type="evidence" value="ECO:0007669"/>
    <property type="project" value="TreeGrafter"/>
</dbReference>
<comment type="similarity">
    <text evidence="1 6">Belongs to the 5-formyltetrahydrofolate cyclo-ligase family.</text>
</comment>
<evidence type="ECO:0000256" key="5">
    <source>
        <dbReference type="ARBA" id="ARBA00038966"/>
    </source>
</evidence>
<comment type="caution">
    <text evidence="7">The sequence shown here is derived from an EMBL/GenBank/DDBJ whole genome shotgun (WGS) entry which is preliminary data.</text>
</comment>
<comment type="catalytic activity">
    <reaction evidence="4 6">
        <text>(6S)-5-formyl-5,6,7,8-tetrahydrofolate + ATP = (6R)-5,10-methenyltetrahydrofolate + ADP + phosphate</text>
        <dbReference type="Rhea" id="RHEA:10488"/>
        <dbReference type="ChEBI" id="CHEBI:30616"/>
        <dbReference type="ChEBI" id="CHEBI:43474"/>
        <dbReference type="ChEBI" id="CHEBI:57455"/>
        <dbReference type="ChEBI" id="CHEBI:57457"/>
        <dbReference type="ChEBI" id="CHEBI:456216"/>
        <dbReference type="EC" id="6.3.3.2"/>
    </reaction>
</comment>
<comment type="cofactor">
    <cofactor evidence="6">
        <name>Mg(2+)</name>
        <dbReference type="ChEBI" id="CHEBI:18420"/>
    </cofactor>
</comment>
<name>A0AAD8YHB3_9STRA</name>
<evidence type="ECO:0000256" key="2">
    <source>
        <dbReference type="ARBA" id="ARBA00022741"/>
    </source>
</evidence>
<dbReference type="GO" id="GO:0046872">
    <property type="term" value="F:metal ion binding"/>
    <property type="evidence" value="ECO:0007669"/>
    <property type="project" value="UniProtKB-KW"/>
</dbReference>
<keyword evidence="6" id="KW-0460">Magnesium</keyword>
<evidence type="ECO:0000256" key="6">
    <source>
        <dbReference type="RuleBase" id="RU361279"/>
    </source>
</evidence>
<dbReference type="Pfam" id="PF01812">
    <property type="entry name" value="5-FTHF_cyc-lig"/>
    <property type="match status" value="1"/>
</dbReference>
<gene>
    <name evidence="7" type="ORF">QTG54_003458</name>
</gene>
<keyword evidence="8" id="KW-1185">Reference proteome</keyword>
<dbReference type="AlphaFoldDB" id="A0AAD8YHB3"/>
<keyword evidence="2 6" id="KW-0547">Nucleotide-binding</keyword>
<dbReference type="GO" id="GO:0009396">
    <property type="term" value="P:folic acid-containing compound biosynthetic process"/>
    <property type="evidence" value="ECO:0007669"/>
    <property type="project" value="TreeGrafter"/>
</dbReference>
<dbReference type="InterPro" id="IPR037171">
    <property type="entry name" value="NagB/RpiA_transferase-like"/>
</dbReference>
<keyword evidence="3 6" id="KW-0067">ATP-binding</keyword>
<dbReference type="EC" id="6.3.3.2" evidence="5 6"/>
<dbReference type="Proteomes" id="UP001224775">
    <property type="component" value="Unassembled WGS sequence"/>
</dbReference>
<evidence type="ECO:0000256" key="1">
    <source>
        <dbReference type="ARBA" id="ARBA00010638"/>
    </source>
</evidence>
<evidence type="ECO:0000256" key="3">
    <source>
        <dbReference type="ARBA" id="ARBA00022840"/>
    </source>
</evidence>
<evidence type="ECO:0000313" key="8">
    <source>
        <dbReference type="Proteomes" id="UP001224775"/>
    </source>
</evidence>
<evidence type="ECO:0000256" key="4">
    <source>
        <dbReference type="ARBA" id="ARBA00036539"/>
    </source>
</evidence>
<dbReference type="SUPFAM" id="SSF100950">
    <property type="entry name" value="NagB/RpiA/CoA transferase-like"/>
    <property type="match status" value="1"/>
</dbReference>
<dbReference type="EMBL" id="JATAAI010000005">
    <property type="protein sequence ID" value="KAK1745534.1"/>
    <property type="molecule type" value="Genomic_DNA"/>
</dbReference>
<dbReference type="InterPro" id="IPR002698">
    <property type="entry name" value="FTHF_cligase"/>
</dbReference>
<keyword evidence="6" id="KW-0479">Metal-binding</keyword>
<protein>
    <recommendedName>
        <fullName evidence="5 6">5-formyltetrahydrofolate cyclo-ligase</fullName>
        <ecNumber evidence="5 6">6.3.3.2</ecNumber>
    </recommendedName>
</protein>
<evidence type="ECO:0000313" key="7">
    <source>
        <dbReference type="EMBL" id="KAK1745534.1"/>
    </source>
</evidence>
<keyword evidence="7" id="KW-0436">Ligase</keyword>
<dbReference type="NCBIfam" id="TIGR02727">
    <property type="entry name" value="MTHFS_bact"/>
    <property type="match status" value="1"/>
</dbReference>
<dbReference type="InterPro" id="IPR024185">
    <property type="entry name" value="FTHF_cligase-like_sf"/>
</dbReference>
<sequence length="300" mass="34099">MHHTKILLFSSFCNPSLQNFGSSALSRVKINHSKNIRGVHLRPYHYRQSCISFTSTRLHTKISMSDSTKNITDIRKQKQLLRKQIRSRIRSVYPSPSSSTSDDDINAAKMRLTSQSNQVFDQLFKLPQYEAASSIGFFLSMPFGEIQTRDAIQRMVNEDGKTLYVPRVGMNFELCDMDLVRCDSNCDSSNLEGKLFYDNFPTNRWNIPEPPTTNSNVATPGDIDLLIVPGLAFDCNLHRLGQGKGYYDRFIAKMNAATDTEKKMLLVGVCLEEQFLKDGTIPISDHDFIMDMVLTPSEKF</sequence>
<dbReference type="GO" id="GO:0030272">
    <property type="term" value="F:5-formyltetrahydrofolate cyclo-ligase activity"/>
    <property type="evidence" value="ECO:0007669"/>
    <property type="project" value="UniProtKB-EC"/>
</dbReference>
<reference evidence="7" key="1">
    <citation type="submission" date="2023-06" db="EMBL/GenBank/DDBJ databases">
        <title>Survivors Of The Sea: Transcriptome response of Skeletonema marinoi to long-term dormancy.</title>
        <authorList>
            <person name="Pinder M.I.M."/>
            <person name="Kourtchenko O."/>
            <person name="Robertson E.K."/>
            <person name="Larsson T."/>
            <person name="Maumus F."/>
            <person name="Osuna-Cruz C.M."/>
            <person name="Vancaester E."/>
            <person name="Stenow R."/>
            <person name="Vandepoele K."/>
            <person name="Ploug H."/>
            <person name="Bruchert V."/>
            <person name="Godhe A."/>
            <person name="Topel M."/>
        </authorList>
    </citation>
    <scope>NUCLEOTIDE SEQUENCE</scope>
    <source>
        <strain evidence="7">R05AC</strain>
    </source>
</reference>